<dbReference type="AlphaFoldDB" id="A0A3A8HTV2"/>
<keyword evidence="7" id="KW-0645">Protease</keyword>
<reference evidence="8" key="1">
    <citation type="submission" date="2018-09" db="EMBL/GenBank/DDBJ databases">
        <authorList>
            <person name="Livingstone P.G."/>
            <person name="Whitworth D.E."/>
        </authorList>
    </citation>
    <scope>NUCLEOTIDE SEQUENCE [LARGE SCALE GENOMIC DNA]</scope>
    <source>
        <strain evidence="8">CA054A</strain>
    </source>
</reference>
<proteinExistence type="predicted"/>
<dbReference type="Gene3D" id="1.20.1540.10">
    <property type="entry name" value="Rhomboid-like"/>
    <property type="match status" value="1"/>
</dbReference>
<gene>
    <name evidence="7" type="ORF">D7V88_34610</name>
</gene>
<keyword evidence="4 5" id="KW-0472">Membrane</keyword>
<organism evidence="7 8">
    <name type="scientific">Corallococcus terminator</name>
    <dbReference type="NCBI Taxonomy" id="2316733"/>
    <lineage>
        <taxon>Bacteria</taxon>
        <taxon>Pseudomonadati</taxon>
        <taxon>Myxococcota</taxon>
        <taxon>Myxococcia</taxon>
        <taxon>Myxococcales</taxon>
        <taxon>Cystobacterineae</taxon>
        <taxon>Myxococcaceae</taxon>
        <taxon>Corallococcus</taxon>
    </lineage>
</organism>
<evidence type="ECO:0000313" key="7">
    <source>
        <dbReference type="EMBL" id="RKG74639.1"/>
    </source>
</evidence>
<evidence type="ECO:0000256" key="4">
    <source>
        <dbReference type="ARBA" id="ARBA00023136"/>
    </source>
</evidence>
<feature type="transmembrane region" description="Helical" evidence="5">
    <location>
        <begin position="217"/>
        <end position="237"/>
    </location>
</feature>
<dbReference type="OrthoDB" id="9813074at2"/>
<feature type="domain" description="Peptidase S54 rhomboid" evidence="6">
    <location>
        <begin position="86"/>
        <end position="236"/>
    </location>
</feature>
<protein>
    <submittedName>
        <fullName evidence="7">Rhomboid family intramembrane serine protease</fullName>
    </submittedName>
</protein>
<comment type="caution">
    <text evidence="7">The sequence shown here is derived from an EMBL/GenBank/DDBJ whole genome shotgun (WGS) entry which is preliminary data.</text>
</comment>
<comment type="subcellular location">
    <subcellularLocation>
        <location evidence="1">Membrane</location>
        <topology evidence="1">Multi-pass membrane protein</topology>
    </subcellularLocation>
</comment>
<dbReference type="GO" id="GO:0006508">
    <property type="term" value="P:proteolysis"/>
    <property type="evidence" value="ECO:0007669"/>
    <property type="project" value="UniProtKB-KW"/>
</dbReference>
<dbReference type="RefSeq" id="WP_120544878.1">
    <property type="nucleotide sequence ID" value="NZ_RAVZ01000361.1"/>
</dbReference>
<feature type="transmembrane region" description="Helical" evidence="5">
    <location>
        <begin position="145"/>
        <end position="165"/>
    </location>
</feature>
<dbReference type="Proteomes" id="UP000268094">
    <property type="component" value="Unassembled WGS sequence"/>
</dbReference>
<evidence type="ECO:0000256" key="2">
    <source>
        <dbReference type="ARBA" id="ARBA00022692"/>
    </source>
</evidence>
<dbReference type="PANTHER" id="PTHR43731:SF26">
    <property type="entry name" value="RHOMBOID-LIKE PROTEIN 10, CHLOROPLASTIC"/>
    <property type="match status" value="1"/>
</dbReference>
<name>A0A3A8HTV2_9BACT</name>
<dbReference type="SUPFAM" id="SSF144091">
    <property type="entry name" value="Rhomboid-like"/>
    <property type="match status" value="1"/>
</dbReference>
<dbReference type="PANTHER" id="PTHR43731">
    <property type="entry name" value="RHOMBOID PROTEASE"/>
    <property type="match status" value="1"/>
</dbReference>
<accession>A0A3A8HTV2</accession>
<dbReference type="InterPro" id="IPR050925">
    <property type="entry name" value="Rhomboid_protease_S54"/>
</dbReference>
<keyword evidence="2 5" id="KW-0812">Transmembrane</keyword>
<dbReference type="GO" id="GO:0004252">
    <property type="term" value="F:serine-type endopeptidase activity"/>
    <property type="evidence" value="ECO:0007669"/>
    <property type="project" value="InterPro"/>
</dbReference>
<feature type="transmembrane region" description="Helical" evidence="5">
    <location>
        <begin position="12"/>
        <end position="31"/>
    </location>
</feature>
<dbReference type="InterPro" id="IPR035952">
    <property type="entry name" value="Rhomboid-like_sf"/>
</dbReference>
<feature type="transmembrane region" description="Helical" evidence="5">
    <location>
        <begin position="172"/>
        <end position="197"/>
    </location>
</feature>
<evidence type="ECO:0000259" key="6">
    <source>
        <dbReference type="Pfam" id="PF01694"/>
    </source>
</evidence>
<keyword evidence="3 5" id="KW-1133">Transmembrane helix</keyword>
<evidence type="ECO:0000313" key="8">
    <source>
        <dbReference type="Proteomes" id="UP000268094"/>
    </source>
</evidence>
<evidence type="ECO:0000256" key="1">
    <source>
        <dbReference type="ARBA" id="ARBA00004141"/>
    </source>
</evidence>
<dbReference type="GO" id="GO:0016020">
    <property type="term" value="C:membrane"/>
    <property type="evidence" value="ECO:0007669"/>
    <property type="project" value="UniProtKB-SubCell"/>
</dbReference>
<dbReference type="Pfam" id="PF01694">
    <property type="entry name" value="Rhomboid"/>
    <property type="match status" value="1"/>
</dbReference>
<dbReference type="EMBL" id="RAVZ01000361">
    <property type="protein sequence ID" value="RKG74639.1"/>
    <property type="molecule type" value="Genomic_DNA"/>
</dbReference>
<evidence type="ECO:0000256" key="3">
    <source>
        <dbReference type="ARBA" id="ARBA00022989"/>
    </source>
</evidence>
<dbReference type="InterPro" id="IPR022764">
    <property type="entry name" value="Peptidase_S54_rhomboid_dom"/>
</dbReference>
<sequence>MIPISDDNPTLRTPVMTYLLLGTLGLVWVFFQGAGFKVEAMARSICDLGLVPGELTGRSPLGQAVPLGDGFACVVDADAINRLTPLTSMFLHGSWGHLLGNVLFFWVFGNNIEDSMGRFRFLVFYLLCGLVAAAAHVAVDPTSPVPTVGASGAIAGVLGAYLVLYPRVRVNMLFILFIFIRVIPIPAWGVLIWWFVLQLITGLPQLMTLRPEVSGGVAVWAHIGGFVAGMLLIKLFVNPRYASQRTLWRHRMHPNHP</sequence>
<feature type="transmembrane region" description="Helical" evidence="5">
    <location>
        <begin position="89"/>
        <end position="109"/>
    </location>
</feature>
<feature type="transmembrane region" description="Helical" evidence="5">
    <location>
        <begin position="121"/>
        <end position="139"/>
    </location>
</feature>
<evidence type="ECO:0000256" key="5">
    <source>
        <dbReference type="SAM" id="Phobius"/>
    </source>
</evidence>
<keyword evidence="8" id="KW-1185">Reference proteome</keyword>
<keyword evidence="7" id="KW-0378">Hydrolase</keyword>